<keyword evidence="8" id="KW-1185">Reference proteome</keyword>
<feature type="transmembrane region" description="Helical" evidence="5">
    <location>
        <begin position="67"/>
        <end position="85"/>
    </location>
</feature>
<feature type="transmembrane region" description="Helical" evidence="5">
    <location>
        <begin position="299"/>
        <end position="320"/>
    </location>
</feature>
<name>A0A1H8Y4X7_9FIRM</name>
<keyword evidence="2 5" id="KW-0812">Transmembrane</keyword>
<proteinExistence type="predicted"/>
<evidence type="ECO:0000256" key="5">
    <source>
        <dbReference type="SAM" id="Phobius"/>
    </source>
</evidence>
<dbReference type="GO" id="GO:0016020">
    <property type="term" value="C:membrane"/>
    <property type="evidence" value="ECO:0007669"/>
    <property type="project" value="UniProtKB-SubCell"/>
</dbReference>
<evidence type="ECO:0000256" key="2">
    <source>
        <dbReference type="ARBA" id="ARBA00022692"/>
    </source>
</evidence>
<feature type="transmembrane region" description="Helical" evidence="5">
    <location>
        <begin position="341"/>
        <end position="363"/>
    </location>
</feature>
<dbReference type="EMBL" id="FODY01000043">
    <property type="protein sequence ID" value="SEP47215.1"/>
    <property type="molecule type" value="Genomic_DNA"/>
</dbReference>
<dbReference type="Pfam" id="PF04932">
    <property type="entry name" value="Wzy_C"/>
    <property type="match status" value="1"/>
</dbReference>
<sequence length="395" mass="44722">MAVAFFLPLSLDITSVFLAVGGFMWLVKMVITRRLDTKATVFDGMILFFVIWSGFSIQSSPDPGYSSYNYFQLMSRYVLLYYLVVNHIHSPEQLKRVLKLMVLSSCLVSLYGFYQYFHGLDISKLDWVDDSQFPELKTRVFSTLHNPNLLAGFLVIMAAVTTGIVCGLKRARDKFFLSVIVSMLGLCLVFTYSRGAWVSILVVIIIYSVFYSRKLFWLLLIIPLLMLCGQHTAWERVLSIFNPTDTSSSLRMALWESTLAMIHDKPLFGVGWGAYWLAYPDYDFYIHDPATTIFHAHNMYLAVAAETGIPGLLAFMGILYGHMAAAFKMAVQGRSKWLSGIMLGMVAAMASIVIGGLTDYILFNIQMSMLFWLINGLIVAAWRIHHSSFATPYKF</sequence>
<dbReference type="GO" id="GO:0016874">
    <property type="term" value="F:ligase activity"/>
    <property type="evidence" value="ECO:0007669"/>
    <property type="project" value="UniProtKB-KW"/>
</dbReference>
<comment type="subcellular location">
    <subcellularLocation>
        <location evidence="1">Membrane</location>
        <topology evidence="1">Multi-pass membrane protein</topology>
    </subcellularLocation>
</comment>
<feature type="transmembrane region" description="Helical" evidence="5">
    <location>
        <begin position="180"/>
        <end position="209"/>
    </location>
</feature>
<dbReference type="PANTHER" id="PTHR37422">
    <property type="entry name" value="TEICHURONIC ACID BIOSYNTHESIS PROTEIN TUAE"/>
    <property type="match status" value="1"/>
</dbReference>
<protein>
    <submittedName>
        <fullName evidence="7">O-antigen ligase</fullName>
    </submittedName>
</protein>
<feature type="transmembrane region" description="Helical" evidence="5">
    <location>
        <begin position="149"/>
        <end position="168"/>
    </location>
</feature>
<feature type="domain" description="O-antigen ligase-related" evidence="6">
    <location>
        <begin position="181"/>
        <end position="316"/>
    </location>
</feature>
<accession>A0A1H8Y4X7</accession>
<feature type="transmembrane region" description="Helical" evidence="5">
    <location>
        <begin position="6"/>
        <end position="27"/>
    </location>
</feature>
<keyword evidence="7" id="KW-0436">Ligase</keyword>
<feature type="transmembrane region" description="Helical" evidence="5">
    <location>
        <begin position="369"/>
        <end position="385"/>
    </location>
</feature>
<gene>
    <name evidence="7" type="ORF">SAMN04490178_14311</name>
</gene>
<evidence type="ECO:0000313" key="7">
    <source>
        <dbReference type="EMBL" id="SEP47215.1"/>
    </source>
</evidence>
<evidence type="ECO:0000313" key="8">
    <source>
        <dbReference type="Proteomes" id="UP000198847"/>
    </source>
</evidence>
<dbReference type="Proteomes" id="UP000198847">
    <property type="component" value="Unassembled WGS sequence"/>
</dbReference>
<organism evidence="7 8">
    <name type="scientific">Propionispora vibrioides</name>
    <dbReference type="NCBI Taxonomy" id="112903"/>
    <lineage>
        <taxon>Bacteria</taxon>
        <taxon>Bacillati</taxon>
        <taxon>Bacillota</taxon>
        <taxon>Negativicutes</taxon>
        <taxon>Selenomonadales</taxon>
        <taxon>Sporomusaceae</taxon>
        <taxon>Propionispora</taxon>
    </lineage>
</organism>
<evidence type="ECO:0000256" key="3">
    <source>
        <dbReference type="ARBA" id="ARBA00022989"/>
    </source>
</evidence>
<keyword evidence="3 5" id="KW-1133">Transmembrane helix</keyword>
<evidence type="ECO:0000256" key="4">
    <source>
        <dbReference type="ARBA" id="ARBA00023136"/>
    </source>
</evidence>
<dbReference type="STRING" id="112903.SAMN04490178_14311"/>
<reference evidence="7 8" key="1">
    <citation type="submission" date="2016-10" db="EMBL/GenBank/DDBJ databases">
        <authorList>
            <person name="de Groot N.N."/>
        </authorList>
    </citation>
    <scope>NUCLEOTIDE SEQUENCE [LARGE SCALE GENOMIC DNA]</scope>
    <source>
        <strain evidence="7 8">DSM 13305</strain>
    </source>
</reference>
<dbReference type="InterPro" id="IPR007016">
    <property type="entry name" value="O-antigen_ligase-rel_domated"/>
</dbReference>
<evidence type="ECO:0000259" key="6">
    <source>
        <dbReference type="Pfam" id="PF04932"/>
    </source>
</evidence>
<feature type="transmembrane region" description="Helical" evidence="5">
    <location>
        <begin position="215"/>
        <end position="234"/>
    </location>
</feature>
<evidence type="ECO:0000256" key="1">
    <source>
        <dbReference type="ARBA" id="ARBA00004141"/>
    </source>
</evidence>
<dbReference type="AlphaFoldDB" id="A0A1H8Y4X7"/>
<dbReference type="PANTHER" id="PTHR37422:SF13">
    <property type="entry name" value="LIPOPOLYSACCHARIDE BIOSYNTHESIS PROTEIN PA4999-RELATED"/>
    <property type="match status" value="1"/>
</dbReference>
<feature type="transmembrane region" description="Helical" evidence="5">
    <location>
        <begin position="97"/>
        <end position="117"/>
    </location>
</feature>
<feature type="transmembrane region" description="Helical" evidence="5">
    <location>
        <begin position="39"/>
        <end position="55"/>
    </location>
</feature>
<keyword evidence="4 5" id="KW-0472">Membrane</keyword>
<dbReference type="InterPro" id="IPR051533">
    <property type="entry name" value="WaaL-like"/>
</dbReference>